<keyword evidence="2" id="KW-1185">Reference proteome</keyword>
<reference evidence="1 2" key="1">
    <citation type="journal article" date="2015" name="Proc. Natl. Acad. Sci. U.S.A.">
        <title>The resurrection genome of Boea hygrometrica: A blueprint for survival of dehydration.</title>
        <authorList>
            <person name="Xiao L."/>
            <person name="Yang G."/>
            <person name="Zhang L."/>
            <person name="Yang X."/>
            <person name="Zhao S."/>
            <person name="Ji Z."/>
            <person name="Zhou Q."/>
            <person name="Hu M."/>
            <person name="Wang Y."/>
            <person name="Chen M."/>
            <person name="Xu Y."/>
            <person name="Jin H."/>
            <person name="Xiao X."/>
            <person name="Hu G."/>
            <person name="Bao F."/>
            <person name="Hu Y."/>
            <person name="Wan P."/>
            <person name="Li L."/>
            <person name="Deng X."/>
            <person name="Kuang T."/>
            <person name="Xiang C."/>
            <person name="Zhu J.K."/>
            <person name="Oliver M.J."/>
            <person name="He Y."/>
        </authorList>
    </citation>
    <scope>NUCLEOTIDE SEQUENCE [LARGE SCALE GENOMIC DNA]</scope>
    <source>
        <strain evidence="2">cv. XS01</strain>
    </source>
</reference>
<dbReference type="EMBL" id="KQ993508">
    <property type="protein sequence ID" value="KZV49093.1"/>
    <property type="molecule type" value="Genomic_DNA"/>
</dbReference>
<sequence>MQIDSDLVIYRTTIVRTFQVEIKIHRISAAPPPHAMAPFLLPRTRARDLRAGHAREADVGAAAHTCAPDAHPDLTHLLRDLVGRYVRLCGWTSANVGHRCARLVRWLAARHCAVGRRLLALWRDDGRPMHVAGLRAKRCALVAAVRRSMAQDARDCAACALVAHVNFVWRSPAGRGSGEAPAMS</sequence>
<name>A0A2Z7CQN6_9LAMI</name>
<gene>
    <name evidence="1" type="ORF">F511_43686</name>
</gene>
<proteinExistence type="predicted"/>
<evidence type="ECO:0000313" key="1">
    <source>
        <dbReference type="EMBL" id="KZV49093.1"/>
    </source>
</evidence>
<organism evidence="1 2">
    <name type="scientific">Dorcoceras hygrometricum</name>
    <dbReference type="NCBI Taxonomy" id="472368"/>
    <lineage>
        <taxon>Eukaryota</taxon>
        <taxon>Viridiplantae</taxon>
        <taxon>Streptophyta</taxon>
        <taxon>Embryophyta</taxon>
        <taxon>Tracheophyta</taxon>
        <taxon>Spermatophyta</taxon>
        <taxon>Magnoliopsida</taxon>
        <taxon>eudicotyledons</taxon>
        <taxon>Gunneridae</taxon>
        <taxon>Pentapetalae</taxon>
        <taxon>asterids</taxon>
        <taxon>lamiids</taxon>
        <taxon>Lamiales</taxon>
        <taxon>Gesneriaceae</taxon>
        <taxon>Didymocarpoideae</taxon>
        <taxon>Trichosporeae</taxon>
        <taxon>Loxocarpinae</taxon>
        <taxon>Dorcoceras</taxon>
    </lineage>
</organism>
<dbReference type="AlphaFoldDB" id="A0A2Z7CQN6"/>
<protein>
    <submittedName>
        <fullName evidence="1">Rab3 GTPase-activating protein catalytic subunit</fullName>
    </submittedName>
</protein>
<evidence type="ECO:0000313" key="2">
    <source>
        <dbReference type="Proteomes" id="UP000250235"/>
    </source>
</evidence>
<accession>A0A2Z7CQN6</accession>
<dbReference type="Proteomes" id="UP000250235">
    <property type="component" value="Unassembled WGS sequence"/>
</dbReference>